<keyword evidence="6 7" id="KW-0472">Membrane</keyword>
<evidence type="ECO:0000256" key="5">
    <source>
        <dbReference type="ARBA" id="ARBA00022989"/>
    </source>
</evidence>
<dbReference type="RefSeq" id="WP_067497069.1">
    <property type="nucleotide sequence ID" value="NZ_SNXK01000013.1"/>
</dbReference>
<evidence type="ECO:0000313" key="9">
    <source>
        <dbReference type="EMBL" id="TDP29406.1"/>
    </source>
</evidence>
<feature type="transmembrane region" description="Helical" evidence="7">
    <location>
        <begin position="150"/>
        <end position="169"/>
    </location>
</feature>
<evidence type="ECO:0000256" key="2">
    <source>
        <dbReference type="ARBA" id="ARBA00005236"/>
    </source>
</evidence>
<feature type="domain" description="ABC3 transporter permease C-terminal" evidence="8">
    <location>
        <begin position="322"/>
        <end position="434"/>
    </location>
</feature>
<organism evidence="9 10">
    <name type="scientific">Nocardia ignorata</name>
    <dbReference type="NCBI Taxonomy" id="145285"/>
    <lineage>
        <taxon>Bacteria</taxon>
        <taxon>Bacillati</taxon>
        <taxon>Actinomycetota</taxon>
        <taxon>Actinomycetes</taxon>
        <taxon>Mycobacteriales</taxon>
        <taxon>Nocardiaceae</taxon>
        <taxon>Nocardia</taxon>
    </lineage>
</organism>
<feature type="transmembrane region" description="Helical" evidence="7">
    <location>
        <begin position="279"/>
        <end position="299"/>
    </location>
</feature>
<dbReference type="PANTHER" id="PTHR30489:SF0">
    <property type="entry name" value="LIPOPROTEIN-RELEASING SYSTEM TRANSMEMBRANE PROTEIN LOLE"/>
    <property type="match status" value="1"/>
</dbReference>
<keyword evidence="4 7" id="KW-0812">Transmembrane</keyword>
<dbReference type="GO" id="GO:0098797">
    <property type="term" value="C:plasma membrane protein complex"/>
    <property type="evidence" value="ECO:0007669"/>
    <property type="project" value="TreeGrafter"/>
</dbReference>
<evidence type="ECO:0000256" key="3">
    <source>
        <dbReference type="ARBA" id="ARBA00022475"/>
    </source>
</evidence>
<sequence length="438" mass="43843">MMRLAARSFAHHRTSAVATGLVAAAGTALVTAMAGLLGTGLSAAEGDRDFLVQFPLILGGWVLAIVLFAMISTIAVALHGRTNEIAGIRLIGATPSQIRRMVAGETAIVASIAAVPGLLGGQLLGAGLLAGIRSADLVDDATGYSPGTPLPSIATVLMLGAAVAAAWLGSRTIAARSPIEDPTPARMRGGATRIRRIAAGAALAAGLGSSTAVFAVDADDILTTALTGPACVLAAVGSGLLAPELIRAAHRVIAKAPVLRSGPAGHLISRNLATAPERIRPAVTFLTLFIGVSAGTLSMQSIESSYGAGGSDGELMATINYLVVFLIAAFMAIALSNNLIASIARRRPEFATMHLIGATASQSQRMLVGEAAAAVIISAVTGAFGAFVTTVPFAVVKTGDPLAAFAPVPYVLAVVLGAGTTVGVTAVAGRRAVRAAAA</sequence>
<evidence type="ECO:0000256" key="4">
    <source>
        <dbReference type="ARBA" id="ARBA00022692"/>
    </source>
</evidence>
<evidence type="ECO:0000256" key="6">
    <source>
        <dbReference type="ARBA" id="ARBA00023136"/>
    </source>
</evidence>
<keyword evidence="10" id="KW-1185">Reference proteome</keyword>
<feature type="transmembrane region" description="Helical" evidence="7">
    <location>
        <begin position="107"/>
        <end position="130"/>
    </location>
</feature>
<dbReference type="GO" id="GO:0044874">
    <property type="term" value="P:lipoprotein localization to outer membrane"/>
    <property type="evidence" value="ECO:0007669"/>
    <property type="project" value="TreeGrafter"/>
</dbReference>
<proteinExistence type="inferred from homology"/>
<gene>
    <name evidence="9" type="ORF">DFR75_11375</name>
</gene>
<reference evidence="9 10" key="1">
    <citation type="submission" date="2019-03" db="EMBL/GenBank/DDBJ databases">
        <title>Genomic Encyclopedia of Type Strains, Phase IV (KMG-IV): sequencing the most valuable type-strain genomes for metagenomic binning, comparative biology and taxonomic classification.</title>
        <authorList>
            <person name="Goeker M."/>
        </authorList>
    </citation>
    <scope>NUCLEOTIDE SEQUENCE [LARGE SCALE GENOMIC DNA]</scope>
    <source>
        <strain evidence="9 10">DSM 44496</strain>
    </source>
</reference>
<feature type="transmembrane region" description="Helical" evidence="7">
    <location>
        <begin position="371"/>
        <end position="396"/>
    </location>
</feature>
<name>A0A4R6P313_NOCIG</name>
<comment type="similarity">
    <text evidence="2">Belongs to the ABC-4 integral membrane protein family. LolC/E subfamily.</text>
</comment>
<keyword evidence="3" id="KW-1003">Cell membrane</keyword>
<dbReference type="AlphaFoldDB" id="A0A4R6P313"/>
<feature type="transmembrane region" description="Helical" evidence="7">
    <location>
        <begin position="408"/>
        <end position="428"/>
    </location>
</feature>
<evidence type="ECO:0000256" key="7">
    <source>
        <dbReference type="SAM" id="Phobius"/>
    </source>
</evidence>
<feature type="transmembrane region" description="Helical" evidence="7">
    <location>
        <begin position="319"/>
        <end position="340"/>
    </location>
</feature>
<evidence type="ECO:0000313" key="10">
    <source>
        <dbReference type="Proteomes" id="UP000295087"/>
    </source>
</evidence>
<dbReference type="Proteomes" id="UP000295087">
    <property type="component" value="Unassembled WGS sequence"/>
</dbReference>
<feature type="transmembrane region" description="Helical" evidence="7">
    <location>
        <begin position="53"/>
        <end position="78"/>
    </location>
</feature>
<comment type="caution">
    <text evidence="9">The sequence shown here is derived from an EMBL/GenBank/DDBJ whole genome shotgun (WGS) entry which is preliminary data.</text>
</comment>
<dbReference type="Pfam" id="PF02687">
    <property type="entry name" value="FtsX"/>
    <property type="match status" value="2"/>
</dbReference>
<keyword evidence="5 7" id="KW-1133">Transmembrane helix</keyword>
<dbReference type="InterPro" id="IPR003838">
    <property type="entry name" value="ABC3_permease_C"/>
</dbReference>
<accession>A0A4R6P313</accession>
<protein>
    <submittedName>
        <fullName evidence="9">Putative ABC transport system permease protein</fullName>
    </submittedName>
</protein>
<feature type="transmembrane region" description="Helical" evidence="7">
    <location>
        <begin position="221"/>
        <end position="242"/>
    </location>
</feature>
<dbReference type="PANTHER" id="PTHR30489">
    <property type="entry name" value="LIPOPROTEIN-RELEASING SYSTEM TRANSMEMBRANE PROTEIN LOLE"/>
    <property type="match status" value="1"/>
</dbReference>
<dbReference type="EMBL" id="SNXK01000013">
    <property type="protein sequence ID" value="TDP29406.1"/>
    <property type="molecule type" value="Genomic_DNA"/>
</dbReference>
<dbReference type="InterPro" id="IPR051447">
    <property type="entry name" value="Lipoprotein-release_system"/>
</dbReference>
<comment type="subcellular location">
    <subcellularLocation>
        <location evidence="1">Cell membrane</location>
        <topology evidence="1">Multi-pass membrane protein</topology>
    </subcellularLocation>
</comment>
<evidence type="ECO:0000256" key="1">
    <source>
        <dbReference type="ARBA" id="ARBA00004651"/>
    </source>
</evidence>
<evidence type="ECO:0000259" key="8">
    <source>
        <dbReference type="Pfam" id="PF02687"/>
    </source>
</evidence>
<feature type="transmembrane region" description="Helical" evidence="7">
    <location>
        <begin position="197"/>
        <end position="215"/>
    </location>
</feature>
<feature type="domain" description="ABC3 transporter permease C-terminal" evidence="8">
    <location>
        <begin position="59"/>
        <end position="177"/>
    </location>
</feature>